<evidence type="ECO:0000313" key="3">
    <source>
        <dbReference type="Proteomes" id="UP000636800"/>
    </source>
</evidence>
<evidence type="ECO:0000313" key="1">
    <source>
        <dbReference type="EMBL" id="KAG0489071.1"/>
    </source>
</evidence>
<dbReference type="Proteomes" id="UP000639772">
    <property type="component" value="Chromosome 3"/>
</dbReference>
<accession>A0A835VAH2</accession>
<dbReference type="Proteomes" id="UP000636800">
    <property type="component" value="Chromosome 3"/>
</dbReference>
<name>A0A835VAH2_VANPL</name>
<comment type="caution">
    <text evidence="1">The sequence shown here is derived from an EMBL/GenBank/DDBJ whole genome shotgun (WGS) entry which is preliminary data.</text>
</comment>
<proteinExistence type="predicted"/>
<sequence length="66" mass="6631">MAPPSFFTAVTSVRLGGSGDFNVSLHSGDVSDSSATTGPRLGTFANSLAARAPHPLVLGNIFTGTP</sequence>
<dbReference type="AlphaFoldDB" id="A0A835VAH2"/>
<evidence type="ECO:0000313" key="4">
    <source>
        <dbReference type="Proteomes" id="UP000639772"/>
    </source>
</evidence>
<evidence type="ECO:0000313" key="2">
    <source>
        <dbReference type="EMBL" id="KAG0490881.1"/>
    </source>
</evidence>
<protein>
    <submittedName>
        <fullName evidence="1">Uncharacterized protein</fullName>
    </submittedName>
</protein>
<reference evidence="3 4" key="1">
    <citation type="journal article" date="2020" name="Nat. Food">
        <title>A phased Vanilla planifolia genome enables genetic improvement of flavour and production.</title>
        <authorList>
            <person name="Hasing T."/>
            <person name="Tang H."/>
            <person name="Brym M."/>
            <person name="Khazi F."/>
            <person name="Huang T."/>
            <person name="Chambers A.H."/>
        </authorList>
    </citation>
    <scope>NUCLEOTIDE SEQUENCE [LARGE SCALE GENOMIC DNA]</scope>
    <source>
        <tissue evidence="1">Leaf</tissue>
    </source>
</reference>
<keyword evidence="3" id="KW-1185">Reference proteome</keyword>
<dbReference type="EMBL" id="JADCNM010000003">
    <property type="protein sequence ID" value="KAG0490881.1"/>
    <property type="molecule type" value="Genomic_DNA"/>
</dbReference>
<dbReference type="EMBL" id="JADCNL010000003">
    <property type="protein sequence ID" value="KAG0489071.1"/>
    <property type="molecule type" value="Genomic_DNA"/>
</dbReference>
<organism evidence="1 3">
    <name type="scientific">Vanilla planifolia</name>
    <name type="common">Vanilla</name>
    <dbReference type="NCBI Taxonomy" id="51239"/>
    <lineage>
        <taxon>Eukaryota</taxon>
        <taxon>Viridiplantae</taxon>
        <taxon>Streptophyta</taxon>
        <taxon>Embryophyta</taxon>
        <taxon>Tracheophyta</taxon>
        <taxon>Spermatophyta</taxon>
        <taxon>Magnoliopsida</taxon>
        <taxon>Liliopsida</taxon>
        <taxon>Asparagales</taxon>
        <taxon>Orchidaceae</taxon>
        <taxon>Vanilloideae</taxon>
        <taxon>Vanilleae</taxon>
        <taxon>Vanilla</taxon>
    </lineage>
</organism>
<gene>
    <name evidence="2" type="ORF">HPP92_007744</name>
    <name evidence="1" type="ORF">HPP92_007882</name>
</gene>